<evidence type="ECO:0000313" key="3">
    <source>
        <dbReference type="Proteomes" id="UP000738349"/>
    </source>
</evidence>
<comment type="caution">
    <text evidence="2">The sequence shown here is derived from an EMBL/GenBank/DDBJ whole genome shotgun (WGS) entry which is preliminary data.</text>
</comment>
<dbReference type="Proteomes" id="UP000738349">
    <property type="component" value="Unassembled WGS sequence"/>
</dbReference>
<name>A0A9P9DE64_9HYPO</name>
<protein>
    <submittedName>
        <fullName evidence="2">Uncharacterized protein</fullName>
    </submittedName>
</protein>
<proteinExistence type="predicted"/>
<dbReference type="AlphaFoldDB" id="A0A9P9DE64"/>
<evidence type="ECO:0000313" key="2">
    <source>
        <dbReference type="EMBL" id="KAH7117299.1"/>
    </source>
</evidence>
<feature type="region of interest" description="Disordered" evidence="1">
    <location>
        <begin position="1"/>
        <end position="37"/>
    </location>
</feature>
<feature type="compositionally biased region" description="Pro residues" evidence="1">
    <location>
        <begin position="9"/>
        <end position="24"/>
    </location>
</feature>
<dbReference type="OrthoDB" id="437457at2759"/>
<feature type="compositionally biased region" description="Low complexity" evidence="1">
    <location>
        <begin position="25"/>
        <end position="35"/>
    </location>
</feature>
<sequence length="183" mass="20192">MDTDSEPEFSPPSAPTGQAPPPGAPQSGAPATAASVTRSTPGSIQAVIVRCDVERIRFAPWPVTMIQVPLVFHRVGTQSANRADLDNQMITYLNIDDESGFAPSEWRSYVGTVAVARKDKKPLLPQHLEGVWMYCDYILALFGEGEGAPTHLYNRQALEECDPDDWRAVRSPYEIYKVFEGPK</sequence>
<accession>A0A9P9DE64</accession>
<reference evidence="2" key="1">
    <citation type="journal article" date="2021" name="Nat. Commun.">
        <title>Genetic determinants of endophytism in the Arabidopsis root mycobiome.</title>
        <authorList>
            <person name="Mesny F."/>
            <person name="Miyauchi S."/>
            <person name="Thiergart T."/>
            <person name="Pickel B."/>
            <person name="Atanasova L."/>
            <person name="Karlsson M."/>
            <person name="Huettel B."/>
            <person name="Barry K.W."/>
            <person name="Haridas S."/>
            <person name="Chen C."/>
            <person name="Bauer D."/>
            <person name="Andreopoulos W."/>
            <person name="Pangilinan J."/>
            <person name="LaButti K."/>
            <person name="Riley R."/>
            <person name="Lipzen A."/>
            <person name="Clum A."/>
            <person name="Drula E."/>
            <person name="Henrissat B."/>
            <person name="Kohler A."/>
            <person name="Grigoriev I.V."/>
            <person name="Martin F.M."/>
            <person name="Hacquard S."/>
        </authorList>
    </citation>
    <scope>NUCLEOTIDE SEQUENCE</scope>
    <source>
        <strain evidence="2">MPI-CAGE-AT-0147</strain>
    </source>
</reference>
<dbReference type="EMBL" id="JAGMUV010000028">
    <property type="protein sequence ID" value="KAH7117299.1"/>
    <property type="molecule type" value="Genomic_DNA"/>
</dbReference>
<evidence type="ECO:0000256" key="1">
    <source>
        <dbReference type="SAM" id="MobiDB-lite"/>
    </source>
</evidence>
<keyword evidence="3" id="KW-1185">Reference proteome</keyword>
<gene>
    <name evidence="2" type="ORF">EDB81DRAFT_848190</name>
</gene>
<organism evidence="2 3">
    <name type="scientific">Dactylonectria macrodidyma</name>
    <dbReference type="NCBI Taxonomy" id="307937"/>
    <lineage>
        <taxon>Eukaryota</taxon>
        <taxon>Fungi</taxon>
        <taxon>Dikarya</taxon>
        <taxon>Ascomycota</taxon>
        <taxon>Pezizomycotina</taxon>
        <taxon>Sordariomycetes</taxon>
        <taxon>Hypocreomycetidae</taxon>
        <taxon>Hypocreales</taxon>
        <taxon>Nectriaceae</taxon>
        <taxon>Dactylonectria</taxon>
    </lineage>
</organism>